<dbReference type="Proteomes" id="UP000006552">
    <property type="component" value="Plasmid 1"/>
</dbReference>
<evidence type="ECO:0000313" key="2">
    <source>
        <dbReference type="Proteomes" id="UP000006552"/>
    </source>
</evidence>
<sequence length="200" mass="22318">MSYVARKYFVLPADREEVKRAISMFMLAKSDARASYREIEAYGAAGMYFVPGKGWGMSFKERPKTAKVEGLGKFTFFEKEEAWVAIPDKRTAAGKKLEELLQNTAELQEIWQWSLEKSLGIYGVVACGFPTTFHYCCAKPLFDGRVIVSTPDAKNRPTGSGYSRNFEDPVIPGWAVEISADAYEALNALPEFGRENAEAA</sequence>
<reference evidence="1 2" key="1">
    <citation type="journal article" date="2005" name="Arch. Microbiol.">
        <title>The genome sequence of an anaerobic aromatic-degrading denitrifying bacterium, strain EbN1.</title>
        <authorList>
            <person name="Rabus R."/>
            <person name="Kube M."/>
            <person name="Heider J."/>
            <person name="Beck A."/>
            <person name="Heitmann K."/>
            <person name="Widdel F."/>
            <person name="Reinhardt R."/>
        </authorList>
    </citation>
    <scope>NUCLEOTIDE SEQUENCE [LARGE SCALE GENOMIC DNA]</scope>
    <source>
        <strain evidence="1 2">EbN1</strain>
        <plasmid evidence="2">Plasmid pAzo1</plasmid>
    </source>
</reference>
<gene>
    <name evidence="1" type="ORF">p1B354</name>
</gene>
<dbReference type="AlphaFoldDB" id="Q5NWQ2"/>
<proteinExistence type="predicted"/>
<dbReference type="HOGENOM" id="CLU_1363869_0_0_4"/>
<dbReference type="OrthoDB" id="9849518at2"/>
<dbReference type="RefSeq" id="WP_011254667.1">
    <property type="nucleotide sequence ID" value="NC_006823.1"/>
</dbReference>
<protein>
    <submittedName>
        <fullName evidence="1">Uncharacterized protein</fullName>
    </submittedName>
</protein>
<keyword evidence="1" id="KW-0614">Plasmid</keyword>
<accession>Q5NWQ2</accession>
<geneLocation type="plasmid" evidence="2">
    <name>pAzo1</name>
</geneLocation>
<name>Q5NWQ2_AROAE</name>
<organism evidence="1 2">
    <name type="scientific">Aromatoleum aromaticum (strain DSM 19018 / LMG 30748 / EbN1)</name>
    <name type="common">Azoarcus sp. (strain EbN1)</name>
    <dbReference type="NCBI Taxonomy" id="76114"/>
    <lineage>
        <taxon>Bacteria</taxon>
        <taxon>Pseudomonadati</taxon>
        <taxon>Pseudomonadota</taxon>
        <taxon>Betaproteobacteria</taxon>
        <taxon>Rhodocyclales</taxon>
        <taxon>Rhodocyclaceae</taxon>
        <taxon>Aromatoleum</taxon>
    </lineage>
</organism>
<dbReference type="KEGG" id="eba:p1B354"/>
<dbReference type="EMBL" id="CR555307">
    <property type="protein sequence ID" value="CAI10512.1"/>
    <property type="molecule type" value="Genomic_DNA"/>
</dbReference>
<keyword evidence="2" id="KW-1185">Reference proteome</keyword>
<evidence type="ECO:0000313" key="1">
    <source>
        <dbReference type="EMBL" id="CAI10512.1"/>
    </source>
</evidence>